<evidence type="ECO:0000313" key="2">
    <source>
        <dbReference type="Proteomes" id="UP000548476"/>
    </source>
</evidence>
<proteinExistence type="predicted"/>
<gene>
    <name evidence="1" type="ORF">HNR73_007624</name>
</gene>
<sequence>MTLAIPRQRVTSSPVEFHLNLALVRHRRQQSVLREHKPGRRRIRIVRFAGFPIPALVARCRCCNAIWPCRELITVLRDWFGWTRRLDRALTLLRRNLEITPTTLDP</sequence>
<dbReference type="Proteomes" id="UP000548476">
    <property type="component" value="Unassembled WGS sequence"/>
</dbReference>
<name>A0A841FUP0_9ACTN</name>
<accession>A0A841FUP0</accession>
<comment type="caution">
    <text evidence="1">The sequence shown here is derived from an EMBL/GenBank/DDBJ whole genome shotgun (WGS) entry which is preliminary data.</text>
</comment>
<dbReference type="AlphaFoldDB" id="A0A841FUP0"/>
<organism evidence="1 2">
    <name type="scientific">Phytomonospora endophytica</name>
    <dbReference type="NCBI Taxonomy" id="714109"/>
    <lineage>
        <taxon>Bacteria</taxon>
        <taxon>Bacillati</taxon>
        <taxon>Actinomycetota</taxon>
        <taxon>Actinomycetes</taxon>
        <taxon>Micromonosporales</taxon>
        <taxon>Micromonosporaceae</taxon>
        <taxon>Phytomonospora</taxon>
    </lineage>
</organism>
<reference evidence="1 2" key="1">
    <citation type="submission" date="2020-08" db="EMBL/GenBank/DDBJ databases">
        <title>Genomic Encyclopedia of Type Strains, Phase IV (KMG-IV): sequencing the most valuable type-strain genomes for metagenomic binning, comparative biology and taxonomic classification.</title>
        <authorList>
            <person name="Goeker M."/>
        </authorList>
    </citation>
    <scope>NUCLEOTIDE SEQUENCE [LARGE SCALE GENOMIC DNA]</scope>
    <source>
        <strain evidence="1 2">YIM 65646</strain>
    </source>
</reference>
<keyword evidence="2" id="KW-1185">Reference proteome</keyword>
<dbReference type="EMBL" id="JACHGT010000025">
    <property type="protein sequence ID" value="MBB6039726.1"/>
    <property type="molecule type" value="Genomic_DNA"/>
</dbReference>
<evidence type="ECO:0000313" key="1">
    <source>
        <dbReference type="EMBL" id="MBB6039726.1"/>
    </source>
</evidence>
<protein>
    <submittedName>
        <fullName evidence="1">Uncharacterized protein</fullName>
    </submittedName>
</protein>
<dbReference type="RefSeq" id="WP_184792813.1">
    <property type="nucleotide sequence ID" value="NZ_BONT01000101.1"/>
</dbReference>